<evidence type="ECO:0000256" key="8">
    <source>
        <dbReference type="ARBA" id="ARBA00022840"/>
    </source>
</evidence>
<dbReference type="EC" id="2.7.6.3" evidence="3"/>
<evidence type="ECO:0000256" key="7">
    <source>
        <dbReference type="ARBA" id="ARBA00022777"/>
    </source>
</evidence>
<evidence type="ECO:0000256" key="6">
    <source>
        <dbReference type="ARBA" id="ARBA00022741"/>
    </source>
</evidence>
<evidence type="ECO:0000313" key="15">
    <source>
        <dbReference type="Proteomes" id="UP000525652"/>
    </source>
</evidence>
<evidence type="ECO:0000256" key="1">
    <source>
        <dbReference type="ARBA" id="ARBA00005051"/>
    </source>
</evidence>
<keyword evidence="5 14" id="KW-0808">Transferase</keyword>
<dbReference type="CDD" id="cd00483">
    <property type="entry name" value="HPPK"/>
    <property type="match status" value="1"/>
</dbReference>
<reference evidence="14 15" key="1">
    <citation type="submission" date="2020-07" db="EMBL/GenBank/DDBJ databases">
        <authorList>
            <person name="Feng X."/>
        </authorList>
    </citation>
    <scope>NUCLEOTIDE SEQUENCE [LARGE SCALE GENOMIC DNA]</scope>
    <source>
        <strain evidence="14 15">JCM14086</strain>
    </source>
</reference>
<dbReference type="Gene3D" id="3.30.70.560">
    <property type="entry name" value="7,8-Dihydro-6-hydroxymethylpterin-pyrophosphokinase HPPK"/>
    <property type="match status" value="1"/>
</dbReference>
<keyword evidence="7 14" id="KW-0418">Kinase</keyword>
<dbReference type="GO" id="GO:0046656">
    <property type="term" value="P:folic acid biosynthetic process"/>
    <property type="evidence" value="ECO:0007669"/>
    <property type="project" value="UniProtKB-KW"/>
</dbReference>
<dbReference type="GO" id="GO:0016301">
    <property type="term" value="F:kinase activity"/>
    <property type="evidence" value="ECO:0007669"/>
    <property type="project" value="UniProtKB-KW"/>
</dbReference>
<dbReference type="GO" id="GO:0046654">
    <property type="term" value="P:tetrahydrofolate biosynthetic process"/>
    <property type="evidence" value="ECO:0007669"/>
    <property type="project" value="UniProtKB-UniPathway"/>
</dbReference>
<evidence type="ECO:0000256" key="3">
    <source>
        <dbReference type="ARBA" id="ARBA00013253"/>
    </source>
</evidence>
<comment type="function">
    <text evidence="10">Catalyzes the transfer of pyrophosphate from adenosine triphosphate (ATP) to 6-hydroxymethyl-7,8-dihydropterin, an enzymatic step in folate biosynthesis pathway.</text>
</comment>
<dbReference type="EMBL" id="JACHVA010000053">
    <property type="protein sequence ID" value="MBC2601543.1"/>
    <property type="molecule type" value="Genomic_DNA"/>
</dbReference>
<evidence type="ECO:0000259" key="13">
    <source>
        <dbReference type="PROSITE" id="PS00794"/>
    </source>
</evidence>
<evidence type="ECO:0000256" key="2">
    <source>
        <dbReference type="ARBA" id="ARBA00005810"/>
    </source>
</evidence>
<proteinExistence type="inferred from homology"/>
<evidence type="ECO:0000256" key="5">
    <source>
        <dbReference type="ARBA" id="ARBA00022679"/>
    </source>
</evidence>
<dbReference type="PANTHER" id="PTHR43071">
    <property type="entry name" value="2-AMINO-4-HYDROXY-6-HYDROXYMETHYLDIHYDROPTERIDINE PYROPHOSPHOKINASE"/>
    <property type="match status" value="1"/>
</dbReference>
<comment type="pathway">
    <text evidence="1">Cofactor biosynthesis; tetrahydrofolate biosynthesis; 2-amino-4-hydroxy-6-hydroxymethyl-7,8-dihydropteridine diphosphate from 7,8-dihydroneopterin triphosphate: step 4/4.</text>
</comment>
<dbReference type="GO" id="GO:0003848">
    <property type="term" value="F:2-amino-4-hydroxy-6-hydroxymethyldihydropteridine diphosphokinase activity"/>
    <property type="evidence" value="ECO:0007669"/>
    <property type="project" value="UniProtKB-EC"/>
</dbReference>
<dbReference type="UniPathway" id="UPA00077">
    <property type="reaction ID" value="UER00155"/>
</dbReference>
<organism evidence="14 15">
    <name type="scientific">Puniceicoccus vermicola</name>
    <dbReference type="NCBI Taxonomy" id="388746"/>
    <lineage>
        <taxon>Bacteria</taxon>
        <taxon>Pseudomonadati</taxon>
        <taxon>Verrucomicrobiota</taxon>
        <taxon>Opitutia</taxon>
        <taxon>Puniceicoccales</taxon>
        <taxon>Puniceicoccaceae</taxon>
        <taxon>Puniceicoccus</taxon>
    </lineage>
</organism>
<comment type="similarity">
    <text evidence="2">Belongs to the HPPK family.</text>
</comment>
<accession>A0A7X1AZ05</accession>
<protein>
    <recommendedName>
        <fullName evidence="4">2-amino-4-hydroxy-6-hydroxymethyldihydropteridine pyrophosphokinase</fullName>
        <ecNumber evidence="3">2.7.6.3</ecNumber>
    </recommendedName>
    <alternativeName>
        <fullName evidence="11">6-hydroxymethyl-7,8-dihydropterin pyrophosphokinase</fullName>
    </alternativeName>
    <alternativeName>
        <fullName evidence="12">7,8-dihydro-6-hydroxymethylpterin-pyrophosphokinase</fullName>
    </alternativeName>
</protein>
<evidence type="ECO:0000256" key="9">
    <source>
        <dbReference type="ARBA" id="ARBA00022909"/>
    </source>
</evidence>
<comment type="caution">
    <text evidence="14">The sequence shown here is derived from an EMBL/GenBank/DDBJ whole genome shotgun (WGS) entry which is preliminary data.</text>
</comment>
<sequence length="169" mass="19009">MPAGMRRAWIALGGNLGDRESMFAEALKRLAEASGLDIVRGSAIYETPPFGPPGQDRYWNAVIEVRTSLEPPELLGLCLDVENGLGRSREIRWGPRTIDLDLLLFDDLVWETEELILPHPRMTERAFVLRPLADLIPEKRLGNLSVREHLLAVSEEGIERVRDSVLACR</sequence>
<keyword evidence="9" id="KW-0289">Folate biosynthesis</keyword>
<dbReference type="AlphaFoldDB" id="A0A7X1AZ05"/>
<name>A0A7X1AZ05_9BACT</name>
<keyword evidence="8" id="KW-0067">ATP-binding</keyword>
<dbReference type="Pfam" id="PF01288">
    <property type="entry name" value="HPPK"/>
    <property type="match status" value="1"/>
</dbReference>
<evidence type="ECO:0000256" key="12">
    <source>
        <dbReference type="ARBA" id="ARBA00033413"/>
    </source>
</evidence>
<dbReference type="NCBIfam" id="TIGR01498">
    <property type="entry name" value="folK"/>
    <property type="match status" value="1"/>
</dbReference>
<dbReference type="PANTHER" id="PTHR43071:SF1">
    <property type="entry name" value="2-AMINO-4-HYDROXY-6-HYDROXYMETHYLDIHYDROPTERIDINE PYROPHOSPHOKINASE"/>
    <property type="match status" value="1"/>
</dbReference>
<gene>
    <name evidence="14" type="primary">folK</name>
    <name evidence="14" type="ORF">H5P30_07100</name>
</gene>
<feature type="domain" description="7,8-dihydro-6-hydroxymethylpterin-pyrophosphokinase" evidence="13">
    <location>
        <begin position="92"/>
        <end position="103"/>
    </location>
</feature>
<evidence type="ECO:0000256" key="11">
    <source>
        <dbReference type="ARBA" id="ARBA00029766"/>
    </source>
</evidence>
<keyword evidence="6" id="KW-0547">Nucleotide-binding</keyword>
<keyword evidence="15" id="KW-1185">Reference proteome</keyword>
<evidence type="ECO:0000256" key="4">
    <source>
        <dbReference type="ARBA" id="ARBA00016218"/>
    </source>
</evidence>
<dbReference type="Proteomes" id="UP000525652">
    <property type="component" value="Unassembled WGS sequence"/>
</dbReference>
<evidence type="ECO:0000313" key="14">
    <source>
        <dbReference type="EMBL" id="MBC2601543.1"/>
    </source>
</evidence>
<dbReference type="InterPro" id="IPR000550">
    <property type="entry name" value="Hppk"/>
</dbReference>
<dbReference type="SUPFAM" id="SSF55083">
    <property type="entry name" value="6-hydroxymethyl-7,8-dihydropterin pyrophosphokinase, HPPK"/>
    <property type="match status" value="1"/>
</dbReference>
<dbReference type="InterPro" id="IPR035907">
    <property type="entry name" value="Hppk_sf"/>
</dbReference>
<evidence type="ECO:0000256" key="10">
    <source>
        <dbReference type="ARBA" id="ARBA00029409"/>
    </source>
</evidence>
<dbReference type="PROSITE" id="PS00794">
    <property type="entry name" value="HPPK"/>
    <property type="match status" value="1"/>
</dbReference>
<dbReference type="GO" id="GO:0005524">
    <property type="term" value="F:ATP binding"/>
    <property type="evidence" value="ECO:0007669"/>
    <property type="project" value="UniProtKB-KW"/>
</dbReference>